<gene>
    <name evidence="2" type="ORF">DAT39_006896</name>
</gene>
<dbReference type="Proteomes" id="UP000727407">
    <property type="component" value="Unassembled WGS sequence"/>
</dbReference>
<feature type="region of interest" description="Disordered" evidence="1">
    <location>
        <begin position="116"/>
        <end position="187"/>
    </location>
</feature>
<dbReference type="AlphaFoldDB" id="A0A8J4UPE3"/>
<evidence type="ECO:0000313" key="2">
    <source>
        <dbReference type="EMBL" id="KAF5903372.1"/>
    </source>
</evidence>
<dbReference type="OrthoDB" id="9931598at2759"/>
<feature type="non-terminal residue" evidence="2">
    <location>
        <position position="1"/>
    </location>
</feature>
<protein>
    <submittedName>
        <fullName evidence="2">Uncharacterized protein</fullName>
    </submittedName>
</protein>
<keyword evidence="3" id="KW-1185">Reference proteome</keyword>
<dbReference type="EMBL" id="QNUK01000074">
    <property type="protein sequence ID" value="KAF5903372.1"/>
    <property type="molecule type" value="Genomic_DNA"/>
</dbReference>
<organism evidence="2 3">
    <name type="scientific">Clarias magur</name>
    <name type="common">Asian catfish</name>
    <name type="synonym">Macropteronotus magur</name>
    <dbReference type="NCBI Taxonomy" id="1594786"/>
    <lineage>
        <taxon>Eukaryota</taxon>
        <taxon>Metazoa</taxon>
        <taxon>Chordata</taxon>
        <taxon>Craniata</taxon>
        <taxon>Vertebrata</taxon>
        <taxon>Euteleostomi</taxon>
        <taxon>Actinopterygii</taxon>
        <taxon>Neopterygii</taxon>
        <taxon>Teleostei</taxon>
        <taxon>Ostariophysi</taxon>
        <taxon>Siluriformes</taxon>
        <taxon>Clariidae</taxon>
        <taxon>Clarias</taxon>
    </lineage>
</organism>
<sequence>QRQLMDKKKKIAQALKIPVTPVMKTMSVVEMMKQKLKGNKKLIVRPKVQRKIKPSASSLPAHRVVELLKKKLKSNGELTVRSRVPRVIIPAVTVHPVPVVATVHAHTPARTVSYNPHYGVHHDHGHMTPRPSQRVPIDSAASEPQYRVHHDHGHMSPHPSQQAPSYSAASAPRHNIGNSQAGDEPIA</sequence>
<accession>A0A8J4UPE3</accession>
<feature type="compositionally biased region" description="Low complexity" evidence="1">
    <location>
        <begin position="156"/>
        <end position="172"/>
    </location>
</feature>
<proteinExistence type="predicted"/>
<feature type="non-terminal residue" evidence="2">
    <location>
        <position position="187"/>
    </location>
</feature>
<evidence type="ECO:0000313" key="3">
    <source>
        <dbReference type="Proteomes" id="UP000727407"/>
    </source>
</evidence>
<reference evidence="2" key="1">
    <citation type="submission" date="2020-07" db="EMBL/GenBank/DDBJ databases">
        <title>Clarias magur genome sequencing, assembly and annotation.</title>
        <authorList>
            <person name="Kushwaha B."/>
            <person name="Kumar R."/>
            <person name="Das P."/>
            <person name="Joshi C.G."/>
            <person name="Kumar D."/>
            <person name="Nagpure N.S."/>
            <person name="Pandey M."/>
            <person name="Agarwal S."/>
            <person name="Srivastava S."/>
            <person name="Singh M."/>
            <person name="Sahoo L."/>
            <person name="Jayasankar P."/>
            <person name="Meher P.K."/>
            <person name="Koringa P.G."/>
            <person name="Iquebal M.A."/>
            <person name="Das S.P."/>
            <person name="Bit A."/>
            <person name="Patnaik S."/>
            <person name="Patel N."/>
            <person name="Shah T.M."/>
            <person name="Hinsu A."/>
            <person name="Jena J.K."/>
        </authorList>
    </citation>
    <scope>NUCLEOTIDE SEQUENCE</scope>
    <source>
        <strain evidence="2">CIFAMagur01</strain>
        <tissue evidence="2">Testis</tissue>
    </source>
</reference>
<comment type="caution">
    <text evidence="2">The sequence shown here is derived from an EMBL/GenBank/DDBJ whole genome shotgun (WGS) entry which is preliminary data.</text>
</comment>
<evidence type="ECO:0000256" key="1">
    <source>
        <dbReference type="SAM" id="MobiDB-lite"/>
    </source>
</evidence>
<name>A0A8J4UPE3_CLAMG</name>